<evidence type="ECO:0000256" key="1">
    <source>
        <dbReference type="ARBA" id="ARBA00004651"/>
    </source>
</evidence>
<keyword evidence="3 6" id="KW-0812">Transmembrane</keyword>
<comment type="subcellular location">
    <subcellularLocation>
        <location evidence="1 6">Cell membrane</location>
        <topology evidence="1 6">Multi-pass membrane protein</topology>
    </subcellularLocation>
</comment>
<sequence length="230" mass="25439">MNIKQYLSIKNVILVVLIIVFVLVISSFVTKDWMINLVESLGPLGPLGVVIYVVISHILTPVAGSPGIVLSVGLFGILETMVLTYVGGLISATIAFFISKKLGRPIVRRLAGEDTFKEIDNLVDVFDEKLLVVARLFGFPLFDVVSYAAGLTPLSYKNYMIITVIVSAIPSFTVNYIFQFVDFNSPTSILMILGFFIVIGAIFILIIRRYISGVKAKKLEVERTVNQDRN</sequence>
<comment type="caution">
    <text evidence="8">The sequence shown here is derived from an EMBL/GenBank/DDBJ whole genome shotgun (WGS) entry which is preliminary data.</text>
</comment>
<evidence type="ECO:0000313" key="8">
    <source>
        <dbReference type="EMBL" id="MCA9392031.1"/>
    </source>
</evidence>
<feature type="transmembrane region" description="Helical" evidence="6">
    <location>
        <begin position="12"/>
        <end position="29"/>
    </location>
</feature>
<feature type="domain" description="VTT" evidence="7">
    <location>
        <begin position="68"/>
        <end position="178"/>
    </location>
</feature>
<feature type="transmembrane region" description="Helical" evidence="6">
    <location>
        <begin position="49"/>
        <end position="75"/>
    </location>
</feature>
<feature type="transmembrane region" description="Helical" evidence="6">
    <location>
        <begin position="187"/>
        <end position="207"/>
    </location>
</feature>
<feature type="transmembrane region" description="Helical" evidence="6">
    <location>
        <begin position="130"/>
        <end position="149"/>
    </location>
</feature>
<dbReference type="InterPro" id="IPR032816">
    <property type="entry name" value="VTT_dom"/>
</dbReference>
<keyword evidence="5 6" id="KW-0472">Membrane</keyword>
<dbReference type="Proteomes" id="UP000751518">
    <property type="component" value="Unassembled WGS sequence"/>
</dbReference>
<dbReference type="Pfam" id="PF09335">
    <property type="entry name" value="VTT_dom"/>
    <property type="match status" value="1"/>
</dbReference>
<evidence type="ECO:0000256" key="2">
    <source>
        <dbReference type="ARBA" id="ARBA00022475"/>
    </source>
</evidence>
<feature type="transmembrane region" description="Helical" evidence="6">
    <location>
        <begin position="82"/>
        <end position="99"/>
    </location>
</feature>
<organism evidence="8 9">
    <name type="scientific">candidate division WWE3 bacterium</name>
    <dbReference type="NCBI Taxonomy" id="2053526"/>
    <lineage>
        <taxon>Bacteria</taxon>
        <taxon>Katanobacteria</taxon>
    </lineage>
</organism>
<keyword evidence="2 6" id="KW-1003">Cell membrane</keyword>
<feature type="transmembrane region" description="Helical" evidence="6">
    <location>
        <begin position="161"/>
        <end position="181"/>
    </location>
</feature>
<gene>
    <name evidence="8" type="ORF">KC614_02390</name>
</gene>
<protein>
    <recommendedName>
        <fullName evidence="6">TVP38/TMEM64 family membrane protein</fullName>
    </recommendedName>
</protein>
<evidence type="ECO:0000259" key="7">
    <source>
        <dbReference type="Pfam" id="PF09335"/>
    </source>
</evidence>
<evidence type="ECO:0000256" key="5">
    <source>
        <dbReference type="ARBA" id="ARBA00023136"/>
    </source>
</evidence>
<dbReference type="PANTHER" id="PTHR12677:SF59">
    <property type="entry name" value="GOLGI APPARATUS MEMBRANE PROTEIN TVP38-RELATED"/>
    <property type="match status" value="1"/>
</dbReference>
<evidence type="ECO:0000256" key="6">
    <source>
        <dbReference type="RuleBase" id="RU366058"/>
    </source>
</evidence>
<accession>A0A955LLG1</accession>
<evidence type="ECO:0000256" key="3">
    <source>
        <dbReference type="ARBA" id="ARBA00022692"/>
    </source>
</evidence>
<dbReference type="PANTHER" id="PTHR12677">
    <property type="entry name" value="GOLGI APPARATUS MEMBRANE PROTEIN TVP38-RELATED"/>
    <property type="match status" value="1"/>
</dbReference>
<name>A0A955LLG1_UNCKA</name>
<evidence type="ECO:0000313" key="9">
    <source>
        <dbReference type="Proteomes" id="UP000751518"/>
    </source>
</evidence>
<reference evidence="8" key="2">
    <citation type="journal article" date="2021" name="Microbiome">
        <title>Successional dynamics and alternative stable states in a saline activated sludge microbial community over 9 years.</title>
        <authorList>
            <person name="Wang Y."/>
            <person name="Ye J."/>
            <person name="Ju F."/>
            <person name="Liu L."/>
            <person name="Boyd J.A."/>
            <person name="Deng Y."/>
            <person name="Parks D.H."/>
            <person name="Jiang X."/>
            <person name="Yin X."/>
            <person name="Woodcroft B.J."/>
            <person name="Tyson G.W."/>
            <person name="Hugenholtz P."/>
            <person name="Polz M.F."/>
            <person name="Zhang T."/>
        </authorList>
    </citation>
    <scope>NUCLEOTIDE SEQUENCE</scope>
    <source>
        <strain evidence="8">HKST-UBA03</strain>
    </source>
</reference>
<dbReference type="EMBL" id="JAGQKZ010000015">
    <property type="protein sequence ID" value="MCA9392031.1"/>
    <property type="molecule type" value="Genomic_DNA"/>
</dbReference>
<dbReference type="InterPro" id="IPR015414">
    <property type="entry name" value="TMEM64"/>
</dbReference>
<dbReference type="GO" id="GO:0005886">
    <property type="term" value="C:plasma membrane"/>
    <property type="evidence" value="ECO:0007669"/>
    <property type="project" value="UniProtKB-SubCell"/>
</dbReference>
<evidence type="ECO:0000256" key="4">
    <source>
        <dbReference type="ARBA" id="ARBA00022989"/>
    </source>
</evidence>
<reference evidence="8" key="1">
    <citation type="submission" date="2020-04" db="EMBL/GenBank/DDBJ databases">
        <authorList>
            <person name="Zhang T."/>
        </authorList>
    </citation>
    <scope>NUCLEOTIDE SEQUENCE</scope>
    <source>
        <strain evidence="8">HKST-UBA03</strain>
    </source>
</reference>
<dbReference type="AlphaFoldDB" id="A0A955LLG1"/>
<proteinExistence type="inferred from homology"/>
<keyword evidence="4 6" id="KW-1133">Transmembrane helix</keyword>
<comment type="similarity">
    <text evidence="6">Belongs to the TVP38/TMEM64 family.</text>
</comment>